<keyword evidence="1" id="KW-0677">Repeat</keyword>
<dbReference type="InterPro" id="IPR013761">
    <property type="entry name" value="SAM/pointed_sf"/>
</dbReference>
<feature type="domain" description="SAM" evidence="5">
    <location>
        <begin position="704"/>
        <end position="767"/>
    </location>
</feature>
<dbReference type="SMART" id="SM00248">
    <property type="entry name" value="ANK"/>
    <property type="match status" value="10"/>
</dbReference>
<evidence type="ECO:0000259" key="5">
    <source>
        <dbReference type="PROSITE" id="PS50105"/>
    </source>
</evidence>
<feature type="compositionally biased region" description="Low complexity" evidence="4">
    <location>
        <begin position="600"/>
        <end position="617"/>
    </location>
</feature>
<dbReference type="PRINTS" id="PR01415">
    <property type="entry name" value="ANKYRIN"/>
</dbReference>
<dbReference type="Gene3D" id="1.10.150.50">
    <property type="entry name" value="Transcription Factor, Ets-1"/>
    <property type="match status" value="1"/>
</dbReference>
<name>A0ABN8MDP9_9CNID</name>
<dbReference type="PANTHER" id="PTHR24198:SF165">
    <property type="entry name" value="ANKYRIN REPEAT-CONTAINING PROTEIN-RELATED"/>
    <property type="match status" value="1"/>
</dbReference>
<dbReference type="PROSITE" id="PS50297">
    <property type="entry name" value="ANK_REP_REGION"/>
    <property type="match status" value="5"/>
</dbReference>
<evidence type="ECO:0000256" key="1">
    <source>
        <dbReference type="ARBA" id="ARBA00022737"/>
    </source>
</evidence>
<feature type="repeat" description="ANK" evidence="3">
    <location>
        <begin position="141"/>
        <end position="173"/>
    </location>
</feature>
<dbReference type="SUPFAM" id="SSF48403">
    <property type="entry name" value="Ankyrin repeat"/>
    <property type="match status" value="1"/>
</dbReference>
<feature type="compositionally biased region" description="Polar residues" evidence="4">
    <location>
        <begin position="618"/>
        <end position="629"/>
    </location>
</feature>
<organism evidence="6 7">
    <name type="scientific">Porites evermanni</name>
    <dbReference type="NCBI Taxonomy" id="104178"/>
    <lineage>
        <taxon>Eukaryota</taxon>
        <taxon>Metazoa</taxon>
        <taxon>Cnidaria</taxon>
        <taxon>Anthozoa</taxon>
        <taxon>Hexacorallia</taxon>
        <taxon>Scleractinia</taxon>
        <taxon>Fungiina</taxon>
        <taxon>Poritidae</taxon>
        <taxon>Porites</taxon>
    </lineage>
</organism>
<feature type="compositionally biased region" description="Polar residues" evidence="4">
    <location>
        <begin position="648"/>
        <end position="670"/>
    </location>
</feature>
<sequence>MDRQMSRLLILQAAEQGNASVVAALLDKGHHIDTADEDGVNALHSAAANGNDSVVCLLLSRGASLEARTIYGWTALMLASYYGHLMVCCILLQHKSDIYAQNELGHTALDCAARSGHSQIINWLIEADTQQQVLGETVKLCLNSPLMNAAQHGHELALKLLLEKGADVNYRDGLTGWTPLMLAALNGHVTAAQILVSSGADTNVLNVIDHTALNIAAVRQKTEVQDFLDERTATRPQIKGQKCIRPSIIEAARNGDVILARELLDLGEGDKNAIDEDGATPLMYAAMGGHLSVVQLLIDRGADIDRQDQVSGWTALMQATYYRFKAVAKLLIKSGADVNIRDKNSCTAFDMASVMGDTEIFRLLASASNMQLPSTRKEYYLHFTKGNKGRFSGSERDLSGYNRELFKDDGGQNWWSKLSRRFRNLNVGRTFKAQSSSKIHVLSKSYDNLDEEESSDSQFSEISSSNDSGVTLRSLTSVISESALKRAGHIRPHSMALVSHVTKLPDDVITPVIPPPLPSPAFELPMIHRPQHSNDLQSPTTPTGPVPSLCVNGESIPDVQKKYFEDLLDNISSVSAYPTDRPLISPTLKKITNFTGSPESSYSTASFHSSNSNNSGSRTIKATSPTAESVFSPWPSSPLWHKPGKANFSRSPTPTSVHSAPAWTSSMQKQSSFPSLQSHSDSSSSTLTSHTHRRYSYNNTFDFSEADEPENILKKLSLEKYQPIFEEQEVDMEAFLTLTDRDLRELGVETVGERQQILTTITELNSGKDRQRQHQHETMSSYHSSKSHHGTCTSGEY</sequence>
<dbReference type="PROSITE" id="PS50088">
    <property type="entry name" value="ANK_REPEAT"/>
    <property type="match status" value="6"/>
</dbReference>
<protein>
    <recommendedName>
        <fullName evidence="5">SAM domain-containing protein</fullName>
    </recommendedName>
</protein>
<gene>
    <name evidence="6" type="ORF">PEVE_00029403</name>
</gene>
<dbReference type="InterPro" id="IPR001660">
    <property type="entry name" value="SAM"/>
</dbReference>
<evidence type="ECO:0000313" key="6">
    <source>
        <dbReference type="EMBL" id="CAH3026557.1"/>
    </source>
</evidence>
<dbReference type="Gene3D" id="1.25.40.20">
    <property type="entry name" value="Ankyrin repeat-containing domain"/>
    <property type="match status" value="4"/>
</dbReference>
<feature type="compositionally biased region" description="Polar residues" evidence="4">
    <location>
        <begin position="778"/>
        <end position="797"/>
    </location>
</feature>
<dbReference type="InterPro" id="IPR002110">
    <property type="entry name" value="Ankyrin_rpt"/>
</dbReference>
<feature type="repeat" description="ANK" evidence="3">
    <location>
        <begin position="311"/>
        <end position="343"/>
    </location>
</feature>
<evidence type="ECO:0000256" key="4">
    <source>
        <dbReference type="SAM" id="MobiDB-lite"/>
    </source>
</evidence>
<keyword evidence="2 3" id="KW-0040">ANK repeat</keyword>
<dbReference type="Pfam" id="PF00023">
    <property type="entry name" value="Ank"/>
    <property type="match status" value="1"/>
</dbReference>
<dbReference type="Pfam" id="PF00536">
    <property type="entry name" value="SAM_1"/>
    <property type="match status" value="1"/>
</dbReference>
<dbReference type="SUPFAM" id="SSF47769">
    <property type="entry name" value="SAM/Pointed domain"/>
    <property type="match status" value="1"/>
</dbReference>
<feature type="compositionally biased region" description="Low complexity" evidence="4">
    <location>
        <begin position="671"/>
        <end position="689"/>
    </location>
</feature>
<feature type="repeat" description="ANK" evidence="3">
    <location>
        <begin position="175"/>
        <end position="207"/>
    </location>
</feature>
<feature type="non-terminal residue" evidence="6">
    <location>
        <position position="797"/>
    </location>
</feature>
<dbReference type="SMART" id="SM00454">
    <property type="entry name" value="SAM"/>
    <property type="match status" value="1"/>
</dbReference>
<comment type="caution">
    <text evidence="6">The sequence shown here is derived from an EMBL/GenBank/DDBJ whole genome shotgun (WGS) entry which is preliminary data.</text>
</comment>
<feature type="region of interest" description="Disordered" evidence="4">
    <location>
        <begin position="766"/>
        <end position="797"/>
    </location>
</feature>
<feature type="repeat" description="ANK" evidence="3">
    <location>
        <begin position="71"/>
        <end position="103"/>
    </location>
</feature>
<dbReference type="PANTHER" id="PTHR24198">
    <property type="entry name" value="ANKYRIN REPEAT AND PROTEIN KINASE DOMAIN-CONTAINING PROTEIN"/>
    <property type="match status" value="1"/>
</dbReference>
<dbReference type="PROSITE" id="PS50105">
    <property type="entry name" value="SAM_DOMAIN"/>
    <property type="match status" value="1"/>
</dbReference>
<proteinExistence type="predicted"/>
<dbReference type="InterPro" id="IPR036770">
    <property type="entry name" value="Ankyrin_rpt-contain_sf"/>
</dbReference>
<feature type="repeat" description="ANK" evidence="3">
    <location>
        <begin position="38"/>
        <end position="70"/>
    </location>
</feature>
<keyword evidence="7" id="KW-1185">Reference proteome</keyword>
<feature type="compositionally biased region" description="Basic and acidic residues" evidence="4">
    <location>
        <begin position="766"/>
        <end position="777"/>
    </location>
</feature>
<evidence type="ECO:0000313" key="7">
    <source>
        <dbReference type="Proteomes" id="UP001159427"/>
    </source>
</evidence>
<dbReference type="Pfam" id="PF12796">
    <property type="entry name" value="Ank_2"/>
    <property type="match status" value="3"/>
</dbReference>
<reference evidence="6 7" key="1">
    <citation type="submission" date="2022-05" db="EMBL/GenBank/DDBJ databases">
        <authorList>
            <consortium name="Genoscope - CEA"/>
            <person name="William W."/>
        </authorList>
    </citation>
    <scope>NUCLEOTIDE SEQUENCE [LARGE SCALE GENOMIC DNA]</scope>
</reference>
<dbReference type="EMBL" id="CALNXI010000410">
    <property type="protein sequence ID" value="CAH3026557.1"/>
    <property type="molecule type" value="Genomic_DNA"/>
</dbReference>
<evidence type="ECO:0000256" key="2">
    <source>
        <dbReference type="ARBA" id="ARBA00023043"/>
    </source>
</evidence>
<accession>A0ABN8MDP9</accession>
<dbReference type="Proteomes" id="UP001159427">
    <property type="component" value="Unassembled WGS sequence"/>
</dbReference>
<evidence type="ECO:0000256" key="3">
    <source>
        <dbReference type="PROSITE-ProRule" id="PRU00023"/>
    </source>
</evidence>
<feature type="repeat" description="ANK" evidence="3">
    <location>
        <begin position="277"/>
        <end position="309"/>
    </location>
</feature>
<feature type="region of interest" description="Disordered" evidence="4">
    <location>
        <begin position="600"/>
        <end position="691"/>
    </location>
</feature>